<dbReference type="GO" id="GO:0003676">
    <property type="term" value="F:nucleic acid binding"/>
    <property type="evidence" value="ECO:0007669"/>
    <property type="project" value="InterPro"/>
</dbReference>
<keyword evidence="3" id="KW-1185">Reference proteome</keyword>
<dbReference type="EMBL" id="CP049004">
    <property type="protein sequence ID" value="QID85102.1"/>
    <property type="molecule type" value="Genomic_DNA"/>
</dbReference>
<organism evidence="2 3">
    <name type="scientific">Saccharomyces pastorianus</name>
    <name type="common">Lager yeast</name>
    <name type="synonym">Saccharomyces cerevisiae x Saccharomyces eubayanus</name>
    <dbReference type="NCBI Taxonomy" id="27292"/>
    <lineage>
        <taxon>Eukaryota</taxon>
        <taxon>Fungi</taxon>
        <taxon>Dikarya</taxon>
        <taxon>Ascomycota</taxon>
        <taxon>Saccharomycotina</taxon>
        <taxon>Saccharomycetes</taxon>
        <taxon>Saccharomycetales</taxon>
        <taxon>Saccharomycetaceae</taxon>
        <taxon>Saccharomyces</taxon>
    </lineage>
</organism>
<accession>A0A6C1E762</accession>
<gene>
    <name evidence="2" type="primary">POP6_2</name>
    <name evidence="2" type="ORF">GRS66_007654</name>
</gene>
<feature type="domain" description="DNA/RNA-binding protein Alba-like" evidence="1">
    <location>
        <begin position="49"/>
        <end position="119"/>
    </location>
</feature>
<dbReference type="AlphaFoldDB" id="A0A6C1E762"/>
<dbReference type="OrthoDB" id="4033941at2759"/>
<proteinExistence type="predicted"/>
<name>A0A6C1E762_SACPS</name>
<reference evidence="2 3" key="1">
    <citation type="journal article" date="2019" name="BMC Genomics">
        <title>Chromosome level assembly and comparative genome analysis confirm lager-brewing yeasts originated from a single hybridization.</title>
        <authorList>
            <person name="Salazar A.N."/>
            <person name="Gorter de Vries A.R."/>
            <person name="van den Broek M."/>
            <person name="Brouwers N."/>
            <person name="de la Torre Cortes P."/>
            <person name="Kuijpers N.G.A."/>
            <person name="Daran J.G."/>
            <person name="Abeel T."/>
        </authorList>
    </citation>
    <scope>NUCLEOTIDE SEQUENCE [LARGE SCALE GENOMIC DNA]</scope>
    <source>
        <strain evidence="2 3">CBS 1483</strain>
    </source>
</reference>
<protein>
    <submittedName>
        <fullName evidence="2">Ribonuclease P/MRP protein subunit pop6</fullName>
    </submittedName>
</protein>
<dbReference type="Pfam" id="PF01918">
    <property type="entry name" value="Alba"/>
    <property type="match status" value="1"/>
</dbReference>
<evidence type="ECO:0000313" key="2">
    <source>
        <dbReference type="EMBL" id="QID85102.1"/>
    </source>
</evidence>
<evidence type="ECO:0000259" key="1">
    <source>
        <dbReference type="Pfam" id="PF01918"/>
    </source>
</evidence>
<dbReference type="InterPro" id="IPR002775">
    <property type="entry name" value="DNA/RNA-bd_Alba-like"/>
</dbReference>
<dbReference type="Proteomes" id="UP000501346">
    <property type="component" value="Chromosome SeVII-ScVII"/>
</dbReference>
<sequence length="159" mass="18093">MFKGVYYGESNTNLDISSYTQCLLFLQESIIPPLTNNSDNGTLIQYHGISKNDNIKQSIDKLSKQITASAVNLEQQQHVLCVFSYGPHIQKMLSILEIFRKSYTKDHESLHQWNKLTSFDVIKEGRNELLEKKLKVPILITFVSGSNAMGLDLHGFTKQ</sequence>
<evidence type="ECO:0000313" key="3">
    <source>
        <dbReference type="Proteomes" id="UP000501346"/>
    </source>
</evidence>